<comment type="caution">
    <text evidence="2">The sequence shown here is derived from an EMBL/GenBank/DDBJ whole genome shotgun (WGS) entry which is preliminary data.</text>
</comment>
<gene>
    <name evidence="2" type="ORF">PMACD_LOCUS10414</name>
</gene>
<accession>A0A821UJI7</accession>
<dbReference type="EMBL" id="CAJOBZ010000031">
    <property type="protein sequence ID" value="CAF4890550.1"/>
    <property type="molecule type" value="Genomic_DNA"/>
</dbReference>
<evidence type="ECO:0000313" key="3">
    <source>
        <dbReference type="Proteomes" id="UP000663880"/>
    </source>
</evidence>
<proteinExistence type="predicted"/>
<evidence type="ECO:0000313" key="2">
    <source>
        <dbReference type="EMBL" id="CAF4890550.1"/>
    </source>
</evidence>
<reference evidence="2" key="1">
    <citation type="submission" date="2021-02" db="EMBL/GenBank/DDBJ databases">
        <authorList>
            <person name="Steward A R."/>
        </authorList>
    </citation>
    <scope>NUCLEOTIDE SEQUENCE</scope>
</reference>
<evidence type="ECO:0000256" key="1">
    <source>
        <dbReference type="SAM" id="MobiDB-lite"/>
    </source>
</evidence>
<organism evidence="2 3">
    <name type="scientific">Pieris macdunnoughi</name>
    <dbReference type="NCBI Taxonomy" id="345717"/>
    <lineage>
        <taxon>Eukaryota</taxon>
        <taxon>Metazoa</taxon>
        <taxon>Ecdysozoa</taxon>
        <taxon>Arthropoda</taxon>
        <taxon>Hexapoda</taxon>
        <taxon>Insecta</taxon>
        <taxon>Pterygota</taxon>
        <taxon>Neoptera</taxon>
        <taxon>Endopterygota</taxon>
        <taxon>Lepidoptera</taxon>
        <taxon>Glossata</taxon>
        <taxon>Ditrysia</taxon>
        <taxon>Papilionoidea</taxon>
        <taxon>Pieridae</taxon>
        <taxon>Pierinae</taxon>
        <taxon>Pieris</taxon>
    </lineage>
</organism>
<name>A0A821UJI7_9NEOP</name>
<protein>
    <submittedName>
        <fullName evidence="2">Uncharacterized protein</fullName>
    </submittedName>
</protein>
<keyword evidence="3" id="KW-1185">Reference proteome</keyword>
<sequence length="154" mass="16788">MALKVSQKHREEGRPIYYLDETWVNAVKFKGGCHPCFYGGGSYDDGVERVGRSRDPIGSSIYPGVGLYFIEVGNARADTPESGEFPPLVDTPTGPPDRGGGDHCGRLVYARWWCGKGGKSWQTEPKSTESIECGNAQMEDAEGEEGGLLLDVRD</sequence>
<dbReference type="Proteomes" id="UP000663880">
    <property type="component" value="Unassembled WGS sequence"/>
</dbReference>
<dbReference type="AlphaFoldDB" id="A0A821UJI7"/>
<feature type="region of interest" description="Disordered" evidence="1">
    <location>
        <begin position="79"/>
        <end position="101"/>
    </location>
</feature>